<protein>
    <submittedName>
        <fullName evidence="1">Uncharacterized protein</fullName>
    </submittedName>
</protein>
<comment type="caution">
    <text evidence="1">The sequence shown here is derived from an EMBL/GenBank/DDBJ whole genome shotgun (WGS) entry which is preliminary data.</text>
</comment>
<sequence>MVVYSRQESHNAGAGFWSNSCGWVALQDATRFTEDEARSRALPMSAGNDAQWIAAADAQDAIGVVV</sequence>
<evidence type="ECO:0000313" key="2">
    <source>
        <dbReference type="Proteomes" id="UP000622890"/>
    </source>
</evidence>
<accession>A0A934SV25</accession>
<dbReference type="Proteomes" id="UP000622890">
    <property type="component" value="Unassembled WGS sequence"/>
</dbReference>
<organism evidence="1 2">
    <name type="scientific">Noviherbaspirillum pedocola</name>
    <dbReference type="NCBI Taxonomy" id="2801341"/>
    <lineage>
        <taxon>Bacteria</taxon>
        <taxon>Pseudomonadati</taxon>
        <taxon>Pseudomonadota</taxon>
        <taxon>Betaproteobacteria</taxon>
        <taxon>Burkholderiales</taxon>
        <taxon>Oxalobacteraceae</taxon>
        <taxon>Noviherbaspirillum</taxon>
    </lineage>
</organism>
<name>A0A934SV25_9BURK</name>
<evidence type="ECO:0000313" key="1">
    <source>
        <dbReference type="EMBL" id="MBK4735965.1"/>
    </source>
</evidence>
<proteinExistence type="predicted"/>
<dbReference type="EMBL" id="JAEPBG010000006">
    <property type="protein sequence ID" value="MBK4735965.1"/>
    <property type="molecule type" value="Genomic_DNA"/>
</dbReference>
<dbReference type="AlphaFoldDB" id="A0A934SV25"/>
<keyword evidence="2" id="KW-1185">Reference proteome</keyword>
<gene>
    <name evidence="1" type="ORF">JJB74_15195</name>
</gene>
<reference evidence="1" key="1">
    <citation type="submission" date="2021-01" db="EMBL/GenBank/DDBJ databases">
        <title>Genome sequence of strain Noviherbaspirillum sp. DKR-6.</title>
        <authorList>
            <person name="Chaudhary D.K."/>
        </authorList>
    </citation>
    <scope>NUCLEOTIDE SEQUENCE</scope>
    <source>
        <strain evidence="1">DKR-6</strain>
    </source>
</reference>